<evidence type="ECO:0000313" key="2">
    <source>
        <dbReference type="EMBL" id="OAQ31307.1"/>
    </source>
</evidence>
<feature type="transmembrane region" description="Helical" evidence="1">
    <location>
        <begin position="137"/>
        <end position="156"/>
    </location>
</feature>
<sequence length="169" mass="19001">MINVHMCIFLMHNPLYSSNFMSFCRLDSSKTFMFYRNNGASSNSDASGRRSRNGLNNVMMVLLLLLDNKLFLHLLLHLSLSLIKSLDDQINLCFPLQVVRVHHHGCRGHALKILRRVGLCLDGSLQRGCKHQRPARICIIFIIILCASSSSAPATVGEPLGLFPNQLLR</sequence>
<organism evidence="2 3">
    <name type="scientific">Linnemannia elongata AG-77</name>
    <dbReference type="NCBI Taxonomy" id="1314771"/>
    <lineage>
        <taxon>Eukaryota</taxon>
        <taxon>Fungi</taxon>
        <taxon>Fungi incertae sedis</taxon>
        <taxon>Mucoromycota</taxon>
        <taxon>Mortierellomycotina</taxon>
        <taxon>Mortierellomycetes</taxon>
        <taxon>Mortierellales</taxon>
        <taxon>Mortierellaceae</taxon>
        <taxon>Linnemannia</taxon>
    </lineage>
</organism>
<keyword evidence="1" id="KW-0812">Transmembrane</keyword>
<dbReference type="AlphaFoldDB" id="A0A197K119"/>
<keyword evidence="1" id="KW-0472">Membrane</keyword>
<proteinExistence type="predicted"/>
<dbReference type="EMBL" id="KV442030">
    <property type="protein sequence ID" value="OAQ31307.1"/>
    <property type="molecule type" value="Genomic_DNA"/>
</dbReference>
<evidence type="ECO:0000256" key="1">
    <source>
        <dbReference type="SAM" id="Phobius"/>
    </source>
</evidence>
<dbReference type="Proteomes" id="UP000078512">
    <property type="component" value="Unassembled WGS sequence"/>
</dbReference>
<accession>A0A197K119</accession>
<keyword evidence="3" id="KW-1185">Reference proteome</keyword>
<evidence type="ECO:0000313" key="3">
    <source>
        <dbReference type="Proteomes" id="UP000078512"/>
    </source>
</evidence>
<name>A0A197K119_9FUNG</name>
<gene>
    <name evidence="2" type="ORF">K457DRAFT_392329</name>
</gene>
<reference evidence="2 3" key="1">
    <citation type="submission" date="2016-05" db="EMBL/GenBank/DDBJ databases">
        <title>Genome sequencing reveals origins of a unique bacterial endosymbiosis in the earliest lineages of terrestrial Fungi.</title>
        <authorList>
            <consortium name="DOE Joint Genome Institute"/>
            <person name="Uehling J."/>
            <person name="Gryganskyi A."/>
            <person name="Hameed K."/>
            <person name="Tschaplinski T."/>
            <person name="Misztal P."/>
            <person name="Wu S."/>
            <person name="Desiro A."/>
            <person name="Vande Pol N."/>
            <person name="Du Z.-Y."/>
            <person name="Zienkiewicz A."/>
            <person name="Zienkiewicz K."/>
            <person name="Morin E."/>
            <person name="Tisserant E."/>
            <person name="Splivallo R."/>
            <person name="Hainaut M."/>
            <person name="Henrissat B."/>
            <person name="Ohm R."/>
            <person name="Kuo A."/>
            <person name="Yan J."/>
            <person name="Lipzen A."/>
            <person name="Nolan M."/>
            <person name="Labutti K."/>
            <person name="Barry K."/>
            <person name="Goldstein A."/>
            <person name="Labbe J."/>
            <person name="Schadt C."/>
            <person name="Tuskan G."/>
            <person name="Grigoriev I."/>
            <person name="Martin F."/>
            <person name="Vilgalys R."/>
            <person name="Bonito G."/>
        </authorList>
    </citation>
    <scope>NUCLEOTIDE SEQUENCE [LARGE SCALE GENOMIC DNA]</scope>
    <source>
        <strain evidence="2 3">AG-77</strain>
    </source>
</reference>
<protein>
    <submittedName>
        <fullName evidence="2">Uncharacterized protein</fullName>
    </submittedName>
</protein>
<keyword evidence="1" id="KW-1133">Transmembrane helix</keyword>